<evidence type="ECO:0000256" key="4">
    <source>
        <dbReference type="ARBA" id="ARBA00022475"/>
    </source>
</evidence>
<comment type="caution">
    <text evidence="11">The sequence shown here is derived from an EMBL/GenBank/DDBJ whole genome shotgun (WGS) entry which is preliminary data.</text>
</comment>
<dbReference type="AlphaFoldDB" id="A0A5C6ASK9"/>
<dbReference type="EMBL" id="SJPM01000002">
    <property type="protein sequence ID" value="TWU01972.1"/>
    <property type="molecule type" value="Genomic_DNA"/>
</dbReference>
<comment type="catalytic activity">
    <reaction evidence="1">
        <text>ATP + protein L-histidine = ADP + protein N-phospho-L-histidine.</text>
        <dbReference type="EC" id="2.7.13.3"/>
    </reaction>
</comment>
<dbReference type="Pfam" id="PF02518">
    <property type="entry name" value="HATPase_c"/>
    <property type="match status" value="1"/>
</dbReference>
<keyword evidence="7" id="KW-0547">Nucleotide-binding</keyword>
<dbReference type="InterPro" id="IPR003661">
    <property type="entry name" value="HisK_dim/P_dom"/>
</dbReference>
<dbReference type="InterPro" id="IPR036097">
    <property type="entry name" value="HisK_dim/P_sf"/>
</dbReference>
<reference evidence="11 12" key="1">
    <citation type="submission" date="2019-02" db="EMBL/GenBank/DDBJ databases">
        <title>Deep-cultivation of Planctomycetes and their phenomic and genomic characterization uncovers novel biology.</title>
        <authorList>
            <person name="Wiegand S."/>
            <person name="Jogler M."/>
            <person name="Boedeker C."/>
            <person name="Pinto D."/>
            <person name="Vollmers J."/>
            <person name="Rivas-Marin E."/>
            <person name="Kohn T."/>
            <person name="Peeters S.H."/>
            <person name="Heuer A."/>
            <person name="Rast P."/>
            <person name="Oberbeckmann S."/>
            <person name="Bunk B."/>
            <person name="Jeske O."/>
            <person name="Meyerdierks A."/>
            <person name="Storesund J.E."/>
            <person name="Kallscheuer N."/>
            <person name="Luecker S."/>
            <person name="Lage O.M."/>
            <person name="Pohl T."/>
            <person name="Merkel B.J."/>
            <person name="Hornburger P."/>
            <person name="Mueller R.-W."/>
            <person name="Bruemmer F."/>
            <person name="Labrenz M."/>
            <person name="Spormann A.M."/>
            <person name="Op Den Camp H."/>
            <person name="Overmann J."/>
            <person name="Amann R."/>
            <person name="Jetten M.S.M."/>
            <person name="Mascher T."/>
            <person name="Medema M.H."/>
            <person name="Devos D.P."/>
            <person name="Kaster A.-K."/>
            <person name="Ovreas L."/>
            <person name="Rohde M."/>
            <person name="Galperin M.Y."/>
            <person name="Jogler C."/>
        </authorList>
    </citation>
    <scope>NUCLEOTIDE SEQUENCE [LARGE SCALE GENOMIC DNA]</scope>
    <source>
        <strain evidence="11 12">Pla100</strain>
    </source>
</reference>
<dbReference type="SMART" id="SM00388">
    <property type="entry name" value="HisKA"/>
    <property type="match status" value="1"/>
</dbReference>
<keyword evidence="9" id="KW-0067">ATP-binding</keyword>
<evidence type="ECO:0000256" key="7">
    <source>
        <dbReference type="ARBA" id="ARBA00022741"/>
    </source>
</evidence>
<dbReference type="GO" id="GO:0000155">
    <property type="term" value="F:phosphorelay sensor kinase activity"/>
    <property type="evidence" value="ECO:0007669"/>
    <property type="project" value="InterPro"/>
</dbReference>
<dbReference type="Gene3D" id="1.10.287.130">
    <property type="match status" value="1"/>
</dbReference>
<organism evidence="11 12">
    <name type="scientific">Neorhodopirellula pilleata</name>
    <dbReference type="NCBI Taxonomy" id="2714738"/>
    <lineage>
        <taxon>Bacteria</taxon>
        <taxon>Pseudomonadati</taxon>
        <taxon>Planctomycetota</taxon>
        <taxon>Planctomycetia</taxon>
        <taxon>Pirellulales</taxon>
        <taxon>Pirellulaceae</taxon>
        <taxon>Neorhodopirellula</taxon>
    </lineage>
</organism>
<evidence type="ECO:0000256" key="5">
    <source>
        <dbReference type="ARBA" id="ARBA00022553"/>
    </source>
</evidence>
<evidence type="ECO:0000256" key="2">
    <source>
        <dbReference type="ARBA" id="ARBA00004651"/>
    </source>
</evidence>
<dbReference type="InterPro" id="IPR003594">
    <property type="entry name" value="HATPase_dom"/>
</dbReference>
<dbReference type="PANTHER" id="PTHR44936:SF10">
    <property type="entry name" value="SENSOR PROTEIN RSTB"/>
    <property type="match status" value="1"/>
</dbReference>
<dbReference type="Proteomes" id="UP000316213">
    <property type="component" value="Unassembled WGS sequence"/>
</dbReference>
<dbReference type="InterPro" id="IPR004358">
    <property type="entry name" value="Sig_transdc_His_kin-like_C"/>
</dbReference>
<proteinExistence type="predicted"/>
<evidence type="ECO:0000256" key="1">
    <source>
        <dbReference type="ARBA" id="ARBA00000085"/>
    </source>
</evidence>
<dbReference type="SUPFAM" id="SSF47384">
    <property type="entry name" value="Homodimeric domain of signal transducing histidine kinase"/>
    <property type="match status" value="1"/>
</dbReference>
<sequence length="372" mass="41010">MCVDPALVLATLAHQFAACDFTRAQLSHPLTLFDLADFWCRQGSTLWRTTDWLACPSTHATDSTFTGFDRLDHYFQTLPLSRWPGQAESWWAEAGGHRPEGDFSKVRLMSSDDQPEASRSAHEVIARLIDRCEPNERLASYASASVDRIKSELAHSLAYGLSHEINNPLANISTRAQSLARVIDEPSQRQSLLRIVDQTSRAHAMIADLMFYANPPEPKWQSFDLKDCLNRTLSGFTDEAQRCSIATSVLFDSDEEAQPVHGDVEMIGEAVAVLVRNAIEAIGIDGVVQVRVTRSEHRNNNTNNGCRIRVCDSGPGLTPEQAARAFDPYYSGREAGRGLGLGLCRAQRIMELHGGSVSIEPALAGCVATLVW</sequence>
<keyword evidence="8" id="KW-0418">Kinase</keyword>
<feature type="domain" description="Histidine kinase" evidence="10">
    <location>
        <begin position="160"/>
        <end position="372"/>
    </location>
</feature>
<evidence type="ECO:0000256" key="8">
    <source>
        <dbReference type="ARBA" id="ARBA00022777"/>
    </source>
</evidence>
<dbReference type="InterPro" id="IPR036890">
    <property type="entry name" value="HATPase_C_sf"/>
</dbReference>
<dbReference type="PROSITE" id="PS50109">
    <property type="entry name" value="HIS_KIN"/>
    <property type="match status" value="1"/>
</dbReference>
<keyword evidence="12" id="KW-1185">Reference proteome</keyword>
<evidence type="ECO:0000256" key="6">
    <source>
        <dbReference type="ARBA" id="ARBA00022679"/>
    </source>
</evidence>
<evidence type="ECO:0000259" key="10">
    <source>
        <dbReference type="PROSITE" id="PS50109"/>
    </source>
</evidence>
<dbReference type="InterPro" id="IPR050980">
    <property type="entry name" value="2C_sensor_his_kinase"/>
</dbReference>
<name>A0A5C6ASK9_9BACT</name>
<dbReference type="GO" id="GO:0005886">
    <property type="term" value="C:plasma membrane"/>
    <property type="evidence" value="ECO:0007669"/>
    <property type="project" value="UniProtKB-SubCell"/>
</dbReference>
<dbReference type="GO" id="GO:0005524">
    <property type="term" value="F:ATP binding"/>
    <property type="evidence" value="ECO:0007669"/>
    <property type="project" value="UniProtKB-KW"/>
</dbReference>
<dbReference type="PANTHER" id="PTHR44936">
    <property type="entry name" value="SENSOR PROTEIN CREC"/>
    <property type="match status" value="1"/>
</dbReference>
<dbReference type="CDD" id="cd00075">
    <property type="entry name" value="HATPase"/>
    <property type="match status" value="1"/>
</dbReference>
<keyword evidence="6 11" id="KW-0808">Transferase</keyword>
<evidence type="ECO:0000256" key="3">
    <source>
        <dbReference type="ARBA" id="ARBA00012438"/>
    </source>
</evidence>
<keyword evidence="4" id="KW-1003">Cell membrane</keyword>
<dbReference type="SUPFAM" id="SSF55874">
    <property type="entry name" value="ATPase domain of HSP90 chaperone/DNA topoisomerase II/histidine kinase"/>
    <property type="match status" value="1"/>
</dbReference>
<dbReference type="Gene3D" id="3.30.565.10">
    <property type="entry name" value="Histidine kinase-like ATPase, C-terminal domain"/>
    <property type="match status" value="1"/>
</dbReference>
<evidence type="ECO:0000313" key="12">
    <source>
        <dbReference type="Proteomes" id="UP000316213"/>
    </source>
</evidence>
<keyword evidence="4" id="KW-0472">Membrane</keyword>
<keyword evidence="5" id="KW-0597">Phosphoprotein</keyword>
<dbReference type="CDD" id="cd00082">
    <property type="entry name" value="HisKA"/>
    <property type="match status" value="1"/>
</dbReference>
<gene>
    <name evidence="11" type="primary">zraS_2</name>
    <name evidence="11" type="ORF">Pla100_17080</name>
</gene>
<dbReference type="EC" id="2.7.13.3" evidence="3"/>
<accession>A0A5C6ASK9</accession>
<protein>
    <recommendedName>
        <fullName evidence="3">histidine kinase</fullName>
        <ecNumber evidence="3">2.7.13.3</ecNumber>
    </recommendedName>
</protein>
<dbReference type="Pfam" id="PF00512">
    <property type="entry name" value="HisKA"/>
    <property type="match status" value="1"/>
</dbReference>
<dbReference type="InterPro" id="IPR005467">
    <property type="entry name" value="His_kinase_dom"/>
</dbReference>
<dbReference type="SMART" id="SM00387">
    <property type="entry name" value="HATPase_c"/>
    <property type="match status" value="1"/>
</dbReference>
<evidence type="ECO:0000256" key="9">
    <source>
        <dbReference type="ARBA" id="ARBA00022840"/>
    </source>
</evidence>
<comment type="subcellular location">
    <subcellularLocation>
        <location evidence="2">Cell membrane</location>
        <topology evidence="2">Multi-pass membrane protein</topology>
    </subcellularLocation>
</comment>
<evidence type="ECO:0000313" key="11">
    <source>
        <dbReference type="EMBL" id="TWU01972.1"/>
    </source>
</evidence>
<dbReference type="PRINTS" id="PR00344">
    <property type="entry name" value="BCTRLSENSOR"/>
</dbReference>